<feature type="signal peptide" evidence="1">
    <location>
        <begin position="1"/>
        <end position="18"/>
    </location>
</feature>
<dbReference type="OrthoDB" id="4020698at2759"/>
<keyword evidence="3" id="KW-1185">Reference proteome</keyword>
<dbReference type="AlphaFoldDB" id="A0A367YD81"/>
<accession>A0A367YD81</accession>
<feature type="chain" id="PRO_5016578825" evidence="1">
    <location>
        <begin position="19"/>
        <end position="252"/>
    </location>
</feature>
<organism evidence="2 3">
    <name type="scientific">Candida viswanathii</name>
    <dbReference type="NCBI Taxonomy" id="5486"/>
    <lineage>
        <taxon>Eukaryota</taxon>
        <taxon>Fungi</taxon>
        <taxon>Dikarya</taxon>
        <taxon>Ascomycota</taxon>
        <taxon>Saccharomycotina</taxon>
        <taxon>Pichiomycetes</taxon>
        <taxon>Debaryomycetaceae</taxon>
        <taxon>Candida/Lodderomyces clade</taxon>
        <taxon>Candida</taxon>
    </lineage>
</organism>
<dbReference type="EMBL" id="QLNQ01000024">
    <property type="protein sequence ID" value="RCK62972.1"/>
    <property type="molecule type" value="Genomic_DNA"/>
</dbReference>
<sequence length="252" mass="29094">MRIYILILALLILRTVDNSVIPRLRRKHKHRIKPEPPPPPTVYSLRSIEDLQTKHADKLNNTSNLFHFKDTKSSLYYSTKERSWIEIRLKNCSDTVQRFPLEYWIPASYCLDSTEGSGGTVSRSISVLMEVAMENYMDIYAGLPTFLIHEAAGVSVGVKIGKQMVTSLLFSCYLNDGEILQMRYRPSYVVVPEMMAILYKFDGKKLRKKKVKKIKPFKTLVIDAPEHQCWASTNINDLQCFAPINHKHIIKF</sequence>
<evidence type="ECO:0000256" key="1">
    <source>
        <dbReference type="SAM" id="SignalP"/>
    </source>
</evidence>
<keyword evidence="1" id="KW-0732">Signal</keyword>
<evidence type="ECO:0000313" key="2">
    <source>
        <dbReference type="EMBL" id="RCK62972.1"/>
    </source>
</evidence>
<protein>
    <submittedName>
        <fullName evidence="2">Uncharacterized protein</fullName>
    </submittedName>
</protein>
<evidence type="ECO:0000313" key="3">
    <source>
        <dbReference type="Proteomes" id="UP000253472"/>
    </source>
</evidence>
<proteinExistence type="predicted"/>
<reference evidence="2 3" key="1">
    <citation type="submission" date="2018-06" db="EMBL/GenBank/DDBJ databases">
        <title>Whole genome sequencing of Candida tropicalis (genome annotated by CSBL at Korea University).</title>
        <authorList>
            <person name="Ahn J."/>
        </authorList>
    </citation>
    <scope>NUCLEOTIDE SEQUENCE [LARGE SCALE GENOMIC DNA]</scope>
    <source>
        <strain evidence="2 3">ATCC 20962</strain>
    </source>
</reference>
<dbReference type="Proteomes" id="UP000253472">
    <property type="component" value="Unassembled WGS sequence"/>
</dbReference>
<name>A0A367YD81_9ASCO</name>
<gene>
    <name evidence="2" type="ORF">Cantr_10237</name>
</gene>
<comment type="caution">
    <text evidence="2">The sequence shown here is derived from an EMBL/GenBank/DDBJ whole genome shotgun (WGS) entry which is preliminary data.</text>
</comment>